<dbReference type="Gene3D" id="3.20.20.150">
    <property type="entry name" value="Divalent-metal-dependent TIM barrel enzymes"/>
    <property type="match status" value="1"/>
</dbReference>
<dbReference type="EMBL" id="VGLS01000021">
    <property type="protein sequence ID" value="MBM3222450.1"/>
    <property type="molecule type" value="Genomic_DNA"/>
</dbReference>
<dbReference type="AlphaFoldDB" id="A0A938B242"/>
<sequence>MSMLMDFFTRLSALPMLGLGVSTEYGAIDSPGALDPLRIHAQYPDYVAFLEVGVEVSRGLDQLAGQWVQQGLPTTYHFLDVNLDEPEDLDQHWLAAVRAIATRLKPAWLCGDAGLWHFGRRERGHMLLLPPILTAASAQAQAGGIVQLREATGYEVFPENPPGQLFLGDMPLLEYFAQVLEQADTGMLLDCAHLAMYQRLQGHPPLHGLDNFPLDRVVEIHVAGGTLREHEGFAWIDDDHSRHVLQDTWTIFTHVVERAPQLRAVVFECERQAFEVMRPGFRRLHRSLTQARRGAQRA</sequence>
<organism evidence="1 2">
    <name type="scientific">Tectimicrobiota bacterium</name>
    <dbReference type="NCBI Taxonomy" id="2528274"/>
    <lineage>
        <taxon>Bacteria</taxon>
        <taxon>Pseudomonadati</taxon>
        <taxon>Nitrospinota/Tectimicrobiota group</taxon>
        <taxon>Candidatus Tectimicrobiota</taxon>
    </lineage>
</organism>
<evidence type="ECO:0000313" key="2">
    <source>
        <dbReference type="Proteomes" id="UP000712673"/>
    </source>
</evidence>
<dbReference type="Proteomes" id="UP000712673">
    <property type="component" value="Unassembled WGS sequence"/>
</dbReference>
<reference evidence="1" key="1">
    <citation type="submission" date="2019-03" db="EMBL/GenBank/DDBJ databases">
        <title>Lake Tanganyika Metagenome-Assembled Genomes (MAGs).</title>
        <authorList>
            <person name="Tran P."/>
        </authorList>
    </citation>
    <scope>NUCLEOTIDE SEQUENCE</scope>
    <source>
        <strain evidence="1">K_DeepCast_65m_m2_066</strain>
    </source>
</reference>
<name>A0A938B242_UNCTE</name>
<dbReference type="Pfam" id="PF05114">
    <property type="entry name" value="MbnB_TglH_ChrH"/>
    <property type="match status" value="1"/>
</dbReference>
<proteinExistence type="predicted"/>
<evidence type="ECO:0000313" key="1">
    <source>
        <dbReference type="EMBL" id="MBM3222450.1"/>
    </source>
</evidence>
<protein>
    <submittedName>
        <fullName evidence="1">DUF692 domain-containing protein</fullName>
    </submittedName>
</protein>
<dbReference type="InterPro" id="IPR007801">
    <property type="entry name" value="MbnB/TglH/ChrH"/>
</dbReference>
<accession>A0A938B242</accession>
<gene>
    <name evidence="1" type="ORF">FJZ47_01410</name>
</gene>
<comment type="caution">
    <text evidence="1">The sequence shown here is derived from an EMBL/GenBank/DDBJ whole genome shotgun (WGS) entry which is preliminary data.</text>
</comment>